<gene>
    <name evidence="4" type="primary">iolX_2</name>
    <name evidence="4" type="ORF">DF168_00710</name>
</gene>
<dbReference type="SUPFAM" id="SSF51735">
    <property type="entry name" value="NAD(P)-binding Rossmann-fold domains"/>
    <property type="match status" value="1"/>
</dbReference>
<dbReference type="Pfam" id="PF01408">
    <property type="entry name" value="GFO_IDH_MocA"/>
    <property type="match status" value="1"/>
</dbReference>
<dbReference type="PANTHER" id="PTHR43818:SF11">
    <property type="entry name" value="BCDNA.GH03377"/>
    <property type="match status" value="1"/>
</dbReference>
<dbReference type="InterPro" id="IPR036291">
    <property type="entry name" value="NAD(P)-bd_dom_sf"/>
</dbReference>
<dbReference type="InterPro" id="IPR000683">
    <property type="entry name" value="Gfo/Idh/MocA-like_OxRdtase_N"/>
</dbReference>
<dbReference type="GO" id="GO:0000166">
    <property type="term" value="F:nucleotide binding"/>
    <property type="evidence" value="ECO:0007669"/>
    <property type="project" value="InterPro"/>
</dbReference>
<dbReference type="InterPro" id="IPR050463">
    <property type="entry name" value="Gfo/Idh/MocA_oxidrdct_glycsds"/>
</dbReference>
<dbReference type="SUPFAM" id="SSF55347">
    <property type="entry name" value="Glyceraldehyde-3-phosphate dehydrogenase-like, C-terminal domain"/>
    <property type="match status" value="1"/>
</dbReference>
<evidence type="ECO:0000256" key="1">
    <source>
        <dbReference type="ARBA" id="ARBA00023002"/>
    </source>
</evidence>
<dbReference type="GO" id="GO:0016491">
    <property type="term" value="F:oxidoreductase activity"/>
    <property type="evidence" value="ECO:0007669"/>
    <property type="project" value="UniProtKB-KW"/>
</dbReference>
<accession>A0A2Z4AL28</accession>
<evidence type="ECO:0000259" key="3">
    <source>
        <dbReference type="Pfam" id="PF22725"/>
    </source>
</evidence>
<dbReference type="Gene3D" id="3.40.50.720">
    <property type="entry name" value="NAD(P)-binding Rossmann-like Domain"/>
    <property type="match status" value="1"/>
</dbReference>
<sequence>MKHKPIENRSLRVGVYGTGNFANQQHLPNLSKLENVDLVAAADINKDALKSTAEKFGITHTYEDAYEMLAKEDLDILYSIVPAFVRTDVEATAAAKGIHLFSEKPQALTMAVARRIADAVDEGSVFSSVCFRERYRPIFMEAKRLLEGKNVIHIRFQSWRDLVPKKEEMGEGWSNNVDLGGSAAFDWGVHAVDYSRYMSGHDIVRAQGFVHHPKEFALPLSNSYNFVLDSGATLHVSFVSAGDMPTHQPYFLIFYEGGYLGVHGYDFIEMNGERVYTAEEYNPWFELDRRFIEAVRQGDDSDLLNDYRDGLLSLGPVLAAWESTRQKGEMIDVVKFMEN</sequence>
<evidence type="ECO:0000313" key="5">
    <source>
        <dbReference type="Proteomes" id="UP000247465"/>
    </source>
</evidence>
<dbReference type="Pfam" id="PF22725">
    <property type="entry name" value="GFO_IDH_MocA_C3"/>
    <property type="match status" value="1"/>
</dbReference>
<feature type="domain" description="GFO/IDH/MocA-like oxidoreductase" evidence="3">
    <location>
        <begin position="151"/>
        <end position="258"/>
    </location>
</feature>
<proteinExistence type="predicted"/>
<dbReference type="Gene3D" id="3.30.360.10">
    <property type="entry name" value="Dihydrodipicolinate Reductase, domain 2"/>
    <property type="match status" value="1"/>
</dbReference>
<organism evidence="4 5">
    <name type="scientific">Candidatus Moanibacter tarae</name>
    <dbReference type="NCBI Taxonomy" id="2200854"/>
    <lineage>
        <taxon>Bacteria</taxon>
        <taxon>Pseudomonadati</taxon>
        <taxon>Verrucomicrobiota</taxon>
        <taxon>Opitutia</taxon>
        <taxon>Puniceicoccales</taxon>
        <taxon>Puniceicoccales incertae sedis</taxon>
        <taxon>Candidatus Moanibacter</taxon>
    </lineage>
</organism>
<reference evidence="4 5" key="1">
    <citation type="submission" date="2018-06" db="EMBL/GenBank/DDBJ databases">
        <title>Draft Genome Sequence of a Novel Marine Bacterium Related to the Verrucomicrobia.</title>
        <authorList>
            <person name="Vosseberg J."/>
            <person name="Martijn J."/>
            <person name="Ettema T.J.G."/>
        </authorList>
    </citation>
    <scope>NUCLEOTIDE SEQUENCE [LARGE SCALE GENOMIC DNA]</scope>
    <source>
        <strain evidence="4">TARA_B100001123</strain>
    </source>
</reference>
<dbReference type="Proteomes" id="UP000247465">
    <property type="component" value="Chromosome"/>
</dbReference>
<dbReference type="AlphaFoldDB" id="A0A2Z4AL28"/>
<evidence type="ECO:0000313" key="4">
    <source>
        <dbReference type="EMBL" id="AWT59520.1"/>
    </source>
</evidence>
<dbReference type="EC" id="1.1.1.370" evidence="4"/>
<dbReference type="PANTHER" id="PTHR43818">
    <property type="entry name" value="BCDNA.GH03377"/>
    <property type="match status" value="1"/>
</dbReference>
<dbReference type="KEGG" id="mtar:DF168_00710"/>
<protein>
    <submittedName>
        <fullName evidence="4">Scyllo-inositol 2-dehydrogenase (NAD(+))</fullName>
        <ecNumber evidence="4">1.1.1.370</ecNumber>
    </submittedName>
</protein>
<keyword evidence="1 4" id="KW-0560">Oxidoreductase</keyword>
<name>A0A2Z4AL28_9BACT</name>
<feature type="domain" description="Gfo/Idh/MocA-like oxidoreductase N-terminal" evidence="2">
    <location>
        <begin position="11"/>
        <end position="127"/>
    </location>
</feature>
<dbReference type="EMBL" id="CP029803">
    <property type="protein sequence ID" value="AWT59520.1"/>
    <property type="molecule type" value="Genomic_DNA"/>
</dbReference>
<evidence type="ECO:0000259" key="2">
    <source>
        <dbReference type="Pfam" id="PF01408"/>
    </source>
</evidence>
<dbReference type="InterPro" id="IPR055170">
    <property type="entry name" value="GFO_IDH_MocA-like_dom"/>
</dbReference>